<evidence type="ECO:0000313" key="2">
    <source>
        <dbReference type="Proteomes" id="UP001151760"/>
    </source>
</evidence>
<proteinExistence type="predicted"/>
<organism evidence="1 2">
    <name type="scientific">Tanacetum coccineum</name>
    <dbReference type="NCBI Taxonomy" id="301880"/>
    <lineage>
        <taxon>Eukaryota</taxon>
        <taxon>Viridiplantae</taxon>
        <taxon>Streptophyta</taxon>
        <taxon>Embryophyta</taxon>
        <taxon>Tracheophyta</taxon>
        <taxon>Spermatophyta</taxon>
        <taxon>Magnoliopsida</taxon>
        <taxon>eudicotyledons</taxon>
        <taxon>Gunneridae</taxon>
        <taxon>Pentapetalae</taxon>
        <taxon>asterids</taxon>
        <taxon>campanulids</taxon>
        <taxon>Asterales</taxon>
        <taxon>Asteraceae</taxon>
        <taxon>Asteroideae</taxon>
        <taxon>Anthemideae</taxon>
        <taxon>Anthemidinae</taxon>
        <taxon>Tanacetum</taxon>
    </lineage>
</organism>
<gene>
    <name evidence="1" type="ORF">Tco_0878890</name>
</gene>
<comment type="caution">
    <text evidence="1">The sequence shown here is derived from an EMBL/GenBank/DDBJ whole genome shotgun (WGS) entry which is preliminary data.</text>
</comment>
<dbReference type="EMBL" id="BQNB010013780">
    <property type="protein sequence ID" value="GJT20184.1"/>
    <property type="molecule type" value="Genomic_DNA"/>
</dbReference>
<reference evidence="1" key="1">
    <citation type="journal article" date="2022" name="Int. J. Mol. Sci.">
        <title>Draft Genome of Tanacetum Coccineum: Genomic Comparison of Closely Related Tanacetum-Family Plants.</title>
        <authorList>
            <person name="Yamashiro T."/>
            <person name="Shiraishi A."/>
            <person name="Nakayama K."/>
            <person name="Satake H."/>
        </authorList>
    </citation>
    <scope>NUCLEOTIDE SEQUENCE</scope>
</reference>
<keyword evidence="2" id="KW-1185">Reference proteome</keyword>
<reference evidence="1" key="2">
    <citation type="submission" date="2022-01" db="EMBL/GenBank/DDBJ databases">
        <authorList>
            <person name="Yamashiro T."/>
            <person name="Shiraishi A."/>
            <person name="Satake H."/>
            <person name="Nakayama K."/>
        </authorList>
    </citation>
    <scope>NUCLEOTIDE SEQUENCE</scope>
</reference>
<accession>A0ABQ5C528</accession>
<sequence length="59" mass="6627">MKDSAVELQRFKKEMKTIEVSHLGVATPQVIREGKPLSLATNFSKESATMTFESTIKKQ</sequence>
<name>A0ABQ5C528_9ASTR</name>
<protein>
    <submittedName>
        <fullName evidence="1">Uncharacterized protein</fullName>
    </submittedName>
</protein>
<dbReference type="Proteomes" id="UP001151760">
    <property type="component" value="Unassembled WGS sequence"/>
</dbReference>
<evidence type="ECO:0000313" key="1">
    <source>
        <dbReference type="EMBL" id="GJT20184.1"/>
    </source>
</evidence>
<feature type="non-terminal residue" evidence="1">
    <location>
        <position position="59"/>
    </location>
</feature>